<proteinExistence type="predicted"/>
<evidence type="ECO:0000259" key="5">
    <source>
        <dbReference type="PROSITE" id="PS51192"/>
    </source>
</evidence>
<name>A0A0M5J5X5_DROBS</name>
<dbReference type="PANTHER" id="PTHR45626:SF50">
    <property type="entry name" value="TRANSCRIPTION TERMINATION FACTOR 2"/>
    <property type="match status" value="1"/>
</dbReference>
<dbReference type="STRING" id="30019.A0A0M5J5X5"/>
<keyword evidence="3" id="KW-0067">ATP-binding</keyword>
<organism evidence="6 7">
    <name type="scientific">Drosophila busckii</name>
    <name type="common">Fruit fly</name>
    <dbReference type="NCBI Taxonomy" id="30019"/>
    <lineage>
        <taxon>Eukaryota</taxon>
        <taxon>Metazoa</taxon>
        <taxon>Ecdysozoa</taxon>
        <taxon>Arthropoda</taxon>
        <taxon>Hexapoda</taxon>
        <taxon>Insecta</taxon>
        <taxon>Pterygota</taxon>
        <taxon>Neoptera</taxon>
        <taxon>Endopterygota</taxon>
        <taxon>Diptera</taxon>
        <taxon>Brachycera</taxon>
        <taxon>Muscomorpha</taxon>
        <taxon>Ephydroidea</taxon>
        <taxon>Drosophilidae</taxon>
        <taxon>Drosophila</taxon>
    </lineage>
</organism>
<evidence type="ECO:0000256" key="3">
    <source>
        <dbReference type="ARBA" id="ARBA00022840"/>
    </source>
</evidence>
<dbReference type="Gene3D" id="3.40.50.10810">
    <property type="entry name" value="Tandem AAA-ATPase domain"/>
    <property type="match status" value="1"/>
</dbReference>
<dbReference type="EMBL" id="CP012523">
    <property type="protein sequence ID" value="ALC38724.1"/>
    <property type="molecule type" value="Genomic_DNA"/>
</dbReference>
<evidence type="ECO:0000256" key="2">
    <source>
        <dbReference type="ARBA" id="ARBA00022801"/>
    </source>
</evidence>
<accession>A0A0M5J5X5</accession>
<dbReference type="OrthoDB" id="423559at2759"/>
<dbReference type="InterPro" id="IPR038718">
    <property type="entry name" value="SNF2-like_sf"/>
</dbReference>
<dbReference type="Proteomes" id="UP000494163">
    <property type="component" value="Chromosome 2L"/>
</dbReference>
<dbReference type="GO" id="GO:0016787">
    <property type="term" value="F:hydrolase activity"/>
    <property type="evidence" value="ECO:0007669"/>
    <property type="project" value="UniProtKB-KW"/>
</dbReference>
<feature type="domain" description="Helicase ATP-binding" evidence="5">
    <location>
        <begin position="1"/>
        <end position="161"/>
    </location>
</feature>
<keyword evidence="2" id="KW-0378">Hydrolase</keyword>
<dbReference type="GO" id="GO:0008094">
    <property type="term" value="F:ATP-dependent activity, acting on DNA"/>
    <property type="evidence" value="ECO:0007669"/>
    <property type="project" value="TreeGrafter"/>
</dbReference>
<protein>
    <submittedName>
        <fullName evidence="6">Lds</fullName>
    </submittedName>
</protein>
<dbReference type="AlphaFoldDB" id="A0A0M5J5X5"/>
<gene>
    <name evidence="6" type="ORF">Dbus_chr2Lg809</name>
</gene>
<feature type="non-terminal residue" evidence="6">
    <location>
        <position position="1"/>
    </location>
</feature>
<keyword evidence="7" id="KW-1185">Reference proteome</keyword>
<dbReference type="GO" id="GO:0005524">
    <property type="term" value="F:ATP binding"/>
    <property type="evidence" value="ECO:0007669"/>
    <property type="project" value="UniProtKB-KW"/>
</dbReference>
<dbReference type="InterPro" id="IPR014001">
    <property type="entry name" value="Helicase_ATP-bd"/>
</dbReference>
<dbReference type="InterPro" id="IPR027417">
    <property type="entry name" value="P-loop_NTPase"/>
</dbReference>
<dbReference type="InterPro" id="IPR000330">
    <property type="entry name" value="SNF2_N"/>
</dbReference>
<evidence type="ECO:0000313" key="6">
    <source>
        <dbReference type="EMBL" id="ALC38724.1"/>
    </source>
</evidence>
<dbReference type="SUPFAM" id="SSF52540">
    <property type="entry name" value="P-loop containing nucleoside triphosphate hydrolases"/>
    <property type="match status" value="1"/>
</dbReference>
<dbReference type="PROSITE" id="PS51192">
    <property type="entry name" value="HELICASE_ATP_BIND_1"/>
    <property type="match status" value="1"/>
</dbReference>
<dbReference type="SMR" id="A0A0M5J5X5"/>
<dbReference type="GO" id="GO:0005634">
    <property type="term" value="C:nucleus"/>
    <property type="evidence" value="ECO:0007669"/>
    <property type="project" value="TreeGrafter"/>
</dbReference>
<feature type="region of interest" description="Disordered" evidence="4">
    <location>
        <begin position="1"/>
        <end position="33"/>
    </location>
</feature>
<dbReference type="GO" id="GO:0006281">
    <property type="term" value="P:DNA repair"/>
    <property type="evidence" value="ECO:0007669"/>
    <property type="project" value="TreeGrafter"/>
</dbReference>
<evidence type="ECO:0000256" key="4">
    <source>
        <dbReference type="SAM" id="MobiDB-lite"/>
    </source>
</evidence>
<reference evidence="6 7" key="1">
    <citation type="submission" date="2015-08" db="EMBL/GenBank/DDBJ databases">
        <title>Ancestral chromatin configuration constrains chromatin evolution on differentiating sex chromosomes in Drosophila.</title>
        <authorList>
            <person name="Zhou Q."/>
            <person name="Bachtrog D."/>
        </authorList>
    </citation>
    <scope>NUCLEOTIDE SEQUENCE [LARGE SCALE GENOMIC DNA]</scope>
    <source>
        <tissue evidence="6">Whole larvae</tissue>
    </source>
</reference>
<dbReference type="PANTHER" id="PTHR45626">
    <property type="entry name" value="TRANSCRIPTION TERMINATION FACTOR 2-RELATED"/>
    <property type="match status" value="1"/>
</dbReference>
<evidence type="ECO:0000313" key="7">
    <source>
        <dbReference type="Proteomes" id="UP000494163"/>
    </source>
</evidence>
<sequence length="244" mass="27848">LACKNHLEKNPGTESDCSADEEETTKNLRGWSSKGRKDDYNGGTLVVCPASLLRQWEGEVNSKLSRHRLTVCVHHGANRESKGKHLKTYDMVVTTYNIVSREHKTNGALFGVKWRRIILDEAHVVRNFKSQSSCAFLRCSPFDDLNTWKKWIDNKSAGGQNRLNLLMKSLMLRRNKAQLQIDGKMNDLPAKEIRLIEMKLDTDEMNVYQKMLEDEGNGSAHGYDNDAYAPEIDLLAQLNKLRIQ</sequence>
<dbReference type="InterPro" id="IPR050628">
    <property type="entry name" value="SNF2_RAD54_helicase_TF"/>
</dbReference>
<dbReference type="Pfam" id="PF00176">
    <property type="entry name" value="SNF2-rel_dom"/>
    <property type="match status" value="2"/>
</dbReference>
<feature type="compositionally biased region" description="Basic and acidic residues" evidence="4">
    <location>
        <begin position="1"/>
        <end position="11"/>
    </location>
</feature>
<evidence type="ECO:0000256" key="1">
    <source>
        <dbReference type="ARBA" id="ARBA00022741"/>
    </source>
</evidence>
<keyword evidence="1" id="KW-0547">Nucleotide-binding</keyword>